<comment type="caution">
    <text evidence="1">The sequence shown here is derived from an EMBL/GenBank/DDBJ whole genome shotgun (WGS) entry which is preliminary data.</text>
</comment>
<protein>
    <recommendedName>
        <fullName evidence="2">DUF3486 family protein</fullName>
    </recommendedName>
</protein>
<sequence length="187" mass="20709">MPAVSKIQQLPSEVKAWLDSKLVANAFGNYDELTEQLNGKLAAHELELTVSRSGLGIYGKTLKDRIEKIRSSTAAAKLLNETMDDEGDALGMANVALAQDLIFQLMNQYDADDPDQKINVKEITMLFRALGNISRASLPQKQWAKKVREELARKTAEAISEIQAEAGLSDMQFERVRAKFLGIKIDG</sequence>
<accession>A0A0F9YQ87</accession>
<evidence type="ECO:0000313" key="1">
    <source>
        <dbReference type="EMBL" id="KKO06824.1"/>
    </source>
</evidence>
<name>A0A0F9YQ87_9ZZZZ</name>
<proteinExistence type="predicted"/>
<organism evidence="1">
    <name type="scientific">marine sediment metagenome</name>
    <dbReference type="NCBI Taxonomy" id="412755"/>
    <lineage>
        <taxon>unclassified sequences</taxon>
        <taxon>metagenomes</taxon>
        <taxon>ecological metagenomes</taxon>
    </lineage>
</organism>
<dbReference type="InterPro" id="IPR021874">
    <property type="entry name" value="Phage_Mu_Gp27"/>
</dbReference>
<dbReference type="AlphaFoldDB" id="A0A0F9YQ87"/>
<dbReference type="Pfam" id="PF11985">
    <property type="entry name" value="Phage_Mu_Gp27"/>
    <property type="match status" value="1"/>
</dbReference>
<dbReference type="EMBL" id="LAZR01000014">
    <property type="protein sequence ID" value="KKO06824.1"/>
    <property type="molecule type" value="Genomic_DNA"/>
</dbReference>
<reference evidence="1" key="1">
    <citation type="journal article" date="2015" name="Nature">
        <title>Complex archaea that bridge the gap between prokaryotes and eukaryotes.</title>
        <authorList>
            <person name="Spang A."/>
            <person name="Saw J.H."/>
            <person name="Jorgensen S.L."/>
            <person name="Zaremba-Niedzwiedzka K."/>
            <person name="Martijn J."/>
            <person name="Lind A.E."/>
            <person name="van Eijk R."/>
            <person name="Schleper C."/>
            <person name="Guy L."/>
            <person name="Ettema T.J."/>
        </authorList>
    </citation>
    <scope>NUCLEOTIDE SEQUENCE</scope>
</reference>
<gene>
    <name evidence="1" type="ORF">LCGC14_0060080</name>
</gene>
<evidence type="ECO:0008006" key="2">
    <source>
        <dbReference type="Google" id="ProtNLM"/>
    </source>
</evidence>